<dbReference type="AlphaFoldDB" id="A0A0M3AW71"/>
<feature type="transmembrane region" description="Helical" evidence="5">
    <location>
        <begin position="351"/>
        <end position="372"/>
    </location>
</feature>
<reference evidence="7 8" key="1">
    <citation type="submission" date="2015-04" db="EMBL/GenBank/DDBJ databases">
        <title>Genome sequence of aromatic hydrocarbons-degrading Sphingobium chungbukense DJ77.</title>
        <authorList>
            <person name="Kim Y.-C."/>
            <person name="Chae J.-C."/>
        </authorList>
    </citation>
    <scope>NUCLEOTIDE SEQUENCE [LARGE SCALE GENOMIC DNA]</scope>
    <source>
        <strain evidence="7 8">DJ77</strain>
    </source>
</reference>
<feature type="transmembrane region" description="Helical" evidence="5">
    <location>
        <begin position="235"/>
        <end position="253"/>
    </location>
</feature>
<evidence type="ECO:0000256" key="4">
    <source>
        <dbReference type="ARBA" id="ARBA00023136"/>
    </source>
</evidence>
<dbReference type="STRING" id="56193.YP76_03020"/>
<evidence type="ECO:0000256" key="1">
    <source>
        <dbReference type="ARBA" id="ARBA00004141"/>
    </source>
</evidence>
<dbReference type="InterPro" id="IPR007016">
    <property type="entry name" value="O-antigen_ligase-rel_domated"/>
</dbReference>
<keyword evidence="8" id="KW-1185">Reference proteome</keyword>
<feature type="transmembrane region" description="Helical" evidence="5">
    <location>
        <begin position="260"/>
        <end position="278"/>
    </location>
</feature>
<protein>
    <recommendedName>
        <fullName evidence="6">O-antigen ligase-related domain-containing protein</fullName>
    </recommendedName>
</protein>
<feature type="transmembrane region" description="Helical" evidence="5">
    <location>
        <begin position="379"/>
        <end position="397"/>
    </location>
</feature>
<dbReference type="InterPro" id="IPR051533">
    <property type="entry name" value="WaaL-like"/>
</dbReference>
<evidence type="ECO:0000256" key="3">
    <source>
        <dbReference type="ARBA" id="ARBA00022989"/>
    </source>
</evidence>
<accession>A0A0M3AW71</accession>
<gene>
    <name evidence="7" type="ORF">YP76_03020</name>
</gene>
<evidence type="ECO:0000256" key="2">
    <source>
        <dbReference type="ARBA" id="ARBA00022692"/>
    </source>
</evidence>
<feature type="transmembrane region" description="Helical" evidence="5">
    <location>
        <begin position="84"/>
        <end position="105"/>
    </location>
</feature>
<evidence type="ECO:0000313" key="8">
    <source>
        <dbReference type="Proteomes" id="UP000033874"/>
    </source>
</evidence>
<evidence type="ECO:0000256" key="5">
    <source>
        <dbReference type="SAM" id="Phobius"/>
    </source>
</evidence>
<dbReference type="PANTHER" id="PTHR37422">
    <property type="entry name" value="TEICHURONIC ACID BIOSYNTHESIS PROTEIN TUAE"/>
    <property type="match status" value="1"/>
</dbReference>
<keyword evidence="4 5" id="KW-0472">Membrane</keyword>
<sequence>MTTLTSPGTLGSPTAPARPDIFAAHEQVWDRIARYSLLTAIFLSGWGLLRVGQINLTFSDLAFLVSFTISGLRGRLSATPFRSLTPFWLTGLVMMLGGLFIGSVVNGDPLRWVNIALQYTVAFLFIPVLLMQQEERIIRTAPLIFMLGITCSEVIGIAASFFLTFHDTLHWLGDGFITGNGRLGSMAGQPNPNGAVVAFSMPMLLYAMRQRLIGAVGGFACLILLLWGLMLSASFTGFAASLMAIFVTLLLMGVRYIFRLGLGAMVAAGLFLASGAPLPKAFQERVGNAVESGDIDQAGTFINRSQLIQEAWGFAEDNVIVGMGVDQYRELSAYDNPVHNLFLLIWNEGGAIAFCGLILLLGLLCLLAANGLRIGRDRGAMAVAVVLVFLVYTLSYPHMYSRMWVMPVMVALAVVYTPRRAARPQGSVRLIYARPVGPQPLPEL</sequence>
<evidence type="ECO:0000313" key="7">
    <source>
        <dbReference type="EMBL" id="KKW94158.1"/>
    </source>
</evidence>
<organism evidence="7 8">
    <name type="scientific">Sphingobium chungbukense</name>
    <dbReference type="NCBI Taxonomy" id="56193"/>
    <lineage>
        <taxon>Bacteria</taxon>
        <taxon>Pseudomonadati</taxon>
        <taxon>Pseudomonadota</taxon>
        <taxon>Alphaproteobacteria</taxon>
        <taxon>Sphingomonadales</taxon>
        <taxon>Sphingomonadaceae</taxon>
        <taxon>Sphingobium</taxon>
    </lineage>
</organism>
<proteinExistence type="predicted"/>
<keyword evidence="2 5" id="KW-0812">Transmembrane</keyword>
<feature type="transmembrane region" description="Helical" evidence="5">
    <location>
        <begin position="403"/>
        <end position="419"/>
    </location>
</feature>
<feature type="domain" description="O-antigen ligase-related" evidence="6">
    <location>
        <begin position="221"/>
        <end position="356"/>
    </location>
</feature>
<dbReference type="PATRIC" id="fig|56193.3.peg.620"/>
<comment type="subcellular location">
    <subcellularLocation>
        <location evidence="1">Membrane</location>
        <topology evidence="1">Multi-pass membrane protein</topology>
    </subcellularLocation>
</comment>
<dbReference type="PANTHER" id="PTHR37422:SF13">
    <property type="entry name" value="LIPOPOLYSACCHARIDE BIOSYNTHESIS PROTEIN PA4999-RELATED"/>
    <property type="match status" value="1"/>
</dbReference>
<dbReference type="GO" id="GO:0016020">
    <property type="term" value="C:membrane"/>
    <property type="evidence" value="ECO:0007669"/>
    <property type="project" value="UniProtKB-SubCell"/>
</dbReference>
<dbReference type="EMBL" id="LBIC01000001">
    <property type="protein sequence ID" value="KKW94158.1"/>
    <property type="molecule type" value="Genomic_DNA"/>
</dbReference>
<name>A0A0M3AW71_9SPHN</name>
<feature type="transmembrane region" description="Helical" evidence="5">
    <location>
        <begin position="212"/>
        <end position="229"/>
    </location>
</feature>
<feature type="transmembrane region" description="Helical" evidence="5">
    <location>
        <begin position="186"/>
        <end position="205"/>
    </location>
</feature>
<feature type="transmembrane region" description="Helical" evidence="5">
    <location>
        <begin position="32"/>
        <end position="49"/>
    </location>
</feature>
<feature type="transmembrane region" description="Helical" evidence="5">
    <location>
        <begin position="143"/>
        <end position="166"/>
    </location>
</feature>
<comment type="caution">
    <text evidence="7">The sequence shown here is derived from an EMBL/GenBank/DDBJ whole genome shotgun (WGS) entry which is preliminary data.</text>
</comment>
<feature type="transmembrane region" description="Helical" evidence="5">
    <location>
        <begin position="111"/>
        <end position="131"/>
    </location>
</feature>
<dbReference type="Pfam" id="PF04932">
    <property type="entry name" value="Wzy_C"/>
    <property type="match status" value="1"/>
</dbReference>
<keyword evidence="3 5" id="KW-1133">Transmembrane helix</keyword>
<evidence type="ECO:0000259" key="6">
    <source>
        <dbReference type="Pfam" id="PF04932"/>
    </source>
</evidence>
<dbReference type="RefSeq" id="WP_046762594.1">
    <property type="nucleotide sequence ID" value="NZ_LBIC01000001.1"/>
</dbReference>
<dbReference type="Proteomes" id="UP000033874">
    <property type="component" value="Unassembled WGS sequence"/>
</dbReference>